<accession>M2PJD5</accession>
<evidence type="ECO:0000256" key="9">
    <source>
        <dbReference type="RuleBase" id="RU003968"/>
    </source>
</evidence>
<dbReference type="PROSITE" id="PS00623">
    <property type="entry name" value="GMC_OXRED_1"/>
    <property type="match status" value="1"/>
</dbReference>
<dbReference type="GO" id="GO:0016614">
    <property type="term" value="F:oxidoreductase activity, acting on CH-OH group of donors"/>
    <property type="evidence" value="ECO:0007669"/>
    <property type="project" value="InterPro"/>
</dbReference>
<reference evidence="12 13" key="1">
    <citation type="journal article" date="2012" name="Proc. Natl. Acad. Sci. U.S.A.">
        <title>Comparative genomics of Ceriporiopsis subvermispora and Phanerochaete chrysosporium provide insight into selective ligninolysis.</title>
        <authorList>
            <person name="Fernandez-Fueyo E."/>
            <person name="Ruiz-Duenas F.J."/>
            <person name="Ferreira P."/>
            <person name="Floudas D."/>
            <person name="Hibbett D.S."/>
            <person name="Canessa P."/>
            <person name="Larrondo L.F."/>
            <person name="James T.Y."/>
            <person name="Seelenfreund D."/>
            <person name="Lobos S."/>
            <person name="Polanco R."/>
            <person name="Tello M."/>
            <person name="Honda Y."/>
            <person name="Watanabe T."/>
            <person name="Watanabe T."/>
            <person name="Ryu J.S."/>
            <person name="Kubicek C.P."/>
            <person name="Schmoll M."/>
            <person name="Gaskell J."/>
            <person name="Hammel K.E."/>
            <person name="St John F.J."/>
            <person name="Vanden Wymelenberg A."/>
            <person name="Sabat G."/>
            <person name="Splinter BonDurant S."/>
            <person name="Syed K."/>
            <person name="Yadav J.S."/>
            <person name="Doddapaneni H."/>
            <person name="Subramanian V."/>
            <person name="Lavin J.L."/>
            <person name="Oguiza J.A."/>
            <person name="Perez G."/>
            <person name="Pisabarro A.G."/>
            <person name="Ramirez L."/>
            <person name="Santoyo F."/>
            <person name="Master E."/>
            <person name="Coutinho P.M."/>
            <person name="Henrissat B."/>
            <person name="Lombard V."/>
            <person name="Magnuson J.K."/>
            <person name="Kuees U."/>
            <person name="Hori C."/>
            <person name="Igarashi K."/>
            <person name="Samejima M."/>
            <person name="Held B.W."/>
            <person name="Barry K.W."/>
            <person name="LaButti K.M."/>
            <person name="Lapidus A."/>
            <person name="Lindquist E.A."/>
            <person name="Lucas S.M."/>
            <person name="Riley R."/>
            <person name="Salamov A.A."/>
            <person name="Hoffmeister D."/>
            <person name="Schwenk D."/>
            <person name="Hadar Y."/>
            <person name="Yarden O."/>
            <person name="de Vries R.P."/>
            <person name="Wiebenga A."/>
            <person name="Stenlid J."/>
            <person name="Eastwood D."/>
            <person name="Grigoriev I.V."/>
            <person name="Berka R.M."/>
            <person name="Blanchette R.A."/>
            <person name="Kersten P."/>
            <person name="Martinez A.T."/>
            <person name="Vicuna R."/>
            <person name="Cullen D."/>
        </authorList>
    </citation>
    <scope>NUCLEOTIDE SEQUENCE [LARGE SCALE GENOMIC DNA]</scope>
    <source>
        <strain evidence="12 13">B</strain>
    </source>
</reference>
<keyword evidence="13" id="KW-1185">Reference proteome</keyword>
<feature type="active site" description="Proton donor" evidence="7">
    <location>
        <position position="539"/>
    </location>
</feature>
<evidence type="ECO:0000256" key="5">
    <source>
        <dbReference type="ARBA" id="ARBA00022827"/>
    </source>
</evidence>
<keyword evidence="4" id="KW-0732">Signal</keyword>
<evidence type="ECO:0000256" key="2">
    <source>
        <dbReference type="ARBA" id="ARBA00010790"/>
    </source>
</evidence>
<dbReference type="EMBL" id="KB445798">
    <property type="protein sequence ID" value="EMD36319.1"/>
    <property type="molecule type" value="Genomic_DNA"/>
</dbReference>
<dbReference type="PIRSF" id="PIRSF000137">
    <property type="entry name" value="Alcohol_oxidase"/>
    <property type="match status" value="1"/>
</dbReference>
<dbReference type="OrthoDB" id="269227at2759"/>
<comment type="similarity">
    <text evidence="2 9">Belongs to the GMC oxidoreductase family.</text>
</comment>
<evidence type="ECO:0000313" key="12">
    <source>
        <dbReference type="EMBL" id="EMD36319.1"/>
    </source>
</evidence>
<protein>
    <recommendedName>
        <fullName evidence="10 11">Glucose-methanol-choline oxidoreductase N-terminal domain-containing protein</fullName>
    </recommendedName>
</protein>
<organism evidence="12 13">
    <name type="scientific">Ceriporiopsis subvermispora (strain B)</name>
    <name type="common">White-rot fungus</name>
    <name type="synonym">Gelatoporia subvermispora</name>
    <dbReference type="NCBI Taxonomy" id="914234"/>
    <lineage>
        <taxon>Eukaryota</taxon>
        <taxon>Fungi</taxon>
        <taxon>Dikarya</taxon>
        <taxon>Basidiomycota</taxon>
        <taxon>Agaricomycotina</taxon>
        <taxon>Agaricomycetes</taxon>
        <taxon>Polyporales</taxon>
        <taxon>Gelatoporiaceae</taxon>
        <taxon>Gelatoporia</taxon>
    </lineage>
</organism>
<dbReference type="InterPro" id="IPR007867">
    <property type="entry name" value="GMC_OxRtase_C"/>
</dbReference>
<comment type="cofactor">
    <cofactor evidence="1 8">
        <name>FAD</name>
        <dbReference type="ChEBI" id="CHEBI:57692"/>
    </cofactor>
</comment>
<dbReference type="SUPFAM" id="SSF54373">
    <property type="entry name" value="FAD-linked reductases, C-terminal domain"/>
    <property type="match status" value="1"/>
</dbReference>
<evidence type="ECO:0000256" key="1">
    <source>
        <dbReference type="ARBA" id="ARBA00001974"/>
    </source>
</evidence>
<feature type="domain" description="Glucose-methanol-choline oxidoreductase N-terminal" evidence="11">
    <location>
        <begin position="279"/>
        <end position="293"/>
    </location>
</feature>
<evidence type="ECO:0000256" key="3">
    <source>
        <dbReference type="ARBA" id="ARBA00022630"/>
    </source>
</evidence>
<dbReference type="InterPro" id="IPR012132">
    <property type="entry name" value="GMC_OxRdtase"/>
</dbReference>
<dbReference type="Gene3D" id="3.30.560.10">
    <property type="entry name" value="Glucose Oxidase, domain 3"/>
    <property type="match status" value="1"/>
</dbReference>
<dbReference type="SUPFAM" id="SSF51905">
    <property type="entry name" value="FAD/NAD(P)-binding domain"/>
    <property type="match status" value="1"/>
</dbReference>
<evidence type="ECO:0000256" key="4">
    <source>
        <dbReference type="ARBA" id="ARBA00022729"/>
    </source>
</evidence>
<feature type="active site" description="Proton acceptor" evidence="7">
    <location>
        <position position="582"/>
    </location>
</feature>
<name>M2PJD5_CERS8</name>
<gene>
    <name evidence="12" type="ORF">CERSUDRAFT_115252</name>
</gene>
<keyword evidence="5 8" id="KW-0274">FAD</keyword>
<dbReference type="Pfam" id="PF05199">
    <property type="entry name" value="GMC_oxred_C"/>
    <property type="match status" value="1"/>
</dbReference>
<evidence type="ECO:0000313" key="13">
    <source>
        <dbReference type="Proteomes" id="UP000016930"/>
    </source>
</evidence>
<dbReference type="InterPro" id="IPR036188">
    <property type="entry name" value="FAD/NAD-bd_sf"/>
</dbReference>
<keyword evidence="3 9" id="KW-0285">Flavoprotein</keyword>
<keyword evidence="6" id="KW-0560">Oxidoreductase</keyword>
<dbReference type="AlphaFoldDB" id="M2PJD5"/>
<sequence length="602" mass="65961">MVDNITDVASKEFDYIIVGGGTCGLVLANRLSEDSSVRVLVLEAGNANLNDAMILTPAMRARLFNDPKYDWAFRTVPQEHSNNRVYAWARGKCLGGSSAINFQLWNKPARDYLDALTELGNPGWNWETFDKYSRKAERFAVPTHDSDVLTYDLAHRGNDGPLVTSFSSVISGLERPALEAFKQHGVPALADSSSGLTNGFTAISATLDPETHTRSYSANMYYKPVASRENLIVLVNAQVSRLQVKTNDDGTITATGVQFMHDGNLSEARAKKEVVLCAGAIMSPQILELSGIGDQEVLRKAGVDVQLNLPGVGTNVQEHLYTGVTYQVTGSEYGGHELQTTDSLMYPEEAAKQLALHPSGQGAYNMLHTGIVFLPLDTVCTSAADIQKVLADTIRAGFEKDAYPNGLRKQYELQLRHLRDKVPSLEIVITPGPITRPTVLDPTRKQMSLVFALNTPFSRGTIHINSNDFREQPVIDPRIFEEPYDLNTLVELVKFNRRVARTEPLAGLLSGTEVYPGPQIETDEQIAEWLKNTISTTYHTVGSCSMLPLEDGGVVDPKLKVYGTTNVRVVDISIIPLHVGSHTQAVAYGIAEQAADIIKADM</sequence>
<evidence type="ECO:0000259" key="11">
    <source>
        <dbReference type="PROSITE" id="PS00624"/>
    </source>
</evidence>
<feature type="binding site" evidence="8">
    <location>
        <position position="239"/>
    </location>
    <ligand>
        <name>FAD</name>
        <dbReference type="ChEBI" id="CHEBI:57692"/>
    </ligand>
</feature>
<evidence type="ECO:0000256" key="7">
    <source>
        <dbReference type="PIRSR" id="PIRSR000137-1"/>
    </source>
</evidence>
<evidence type="ECO:0000259" key="10">
    <source>
        <dbReference type="PROSITE" id="PS00623"/>
    </source>
</evidence>
<dbReference type="PROSITE" id="PS00624">
    <property type="entry name" value="GMC_OXRED_2"/>
    <property type="match status" value="1"/>
</dbReference>
<dbReference type="InterPro" id="IPR000172">
    <property type="entry name" value="GMC_OxRdtase_N"/>
</dbReference>
<proteinExistence type="inferred from homology"/>
<dbReference type="Gene3D" id="3.50.50.60">
    <property type="entry name" value="FAD/NAD(P)-binding domain"/>
    <property type="match status" value="1"/>
</dbReference>
<dbReference type="Proteomes" id="UP000016930">
    <property type="component" value="Unassembled WGS sequence"/>
</dbReference>
<dbReference type="Pfam" id="PF00732">
    <property type="entry name" value="GMC_oxred_N"/>
    <property type="match status" value="1"/>
</dbReference>
<evidence type="ECO:0000256" key="6">
    <source>
        <dbReference type="ARBA" id="ARBA00023002"/>
    </source>
</evidence>
<evidence type="ECO:0000256" key="8">
    <source>
        <dbReference type="PIRSR" id="PIRSR000137-2"/>
    </source>
</evidence>
<dbReference type="GO" id="GO:0050660">
    <property type="term" value="F:flavin adenine dinucleotide binding"/>
    <property type="evidence" value="ECO:0007669"/>
    <property type="project" value="InterPro"/>
</dbReference>
<dbReference type="HOGENOM" id="CLU_002865_6_0_1"/>
<dbReference type="PANTHER" id="PTHR11552">
    <property type="entry name" value="GLUCOSE-METHANOL-CHOLINE GMC OXIDOREDUCTASE"/>
    <property type="match status" value="1"/>
</dbReference>
<dbReference type="PANTHER" id="PTHR11552:SF201">
    <property type="entry name" value="GLUCOSE-METHANOL-CHOLINE OXIDOREDUCTASE N-TERMINAL DOMAIN-CONTAINING PROTEIN"/>
    <property type="match status" value="1"/>
</dbReference>
<feature type="domain" description="Glucose-methanol-choline oxidoreductase N-terminal" evidence="10">
    <location>
        <begin position="91"/>
        <end position="114"/>
    </location>
</feature>
<dbReference type="STRING" id="914234.M2PJD5"/>